<sequence>MYWRPIKGVVMVQSILRRSNYSARRARPVKLRLLSEEPARDRRLSSAWTERLLPEAKPVLLTFRKLLYWREKTSATCSAPKGQGDITVFVLFLVHIRESKKEMSQTSWAGLLERLMQQISK</sequence>
<evidence type="ECO:0000313" key="2">
    <source>
        <dbReference type="Proteomes" id="UP000327468"/>
    </source>
</evidence>
<evidence type="ECO:0000313" key="1">
    <source>
        <dbReference type="EMBL" id="KAB5532984.1"/>
    </source>
</evidence>
<comment type="caution">
    <text evidence="1">The sequence shown here is derived from an EMBL/GenBank/DDBJ whole genome shotgun (WGS) entry which is preliminary data.</text>
</comment>
<name>A0A5N5KRH7_PANHP</name>
<reference evidence="1 2" key="1">
    <citation type="submission" date="2019-06" db="EMBL/GenBank/DDBJ databases">
        <title>A chromosome-scale genome assembly of the striped catfish, Pangasianodon hypophthalmus.</title>
        <authorList>
            <person name="Wen M."/>
            <person name="Zahm M."/>
            <person name="Roques C."/>
            <person name="Cabau C."/>
            <person name="Klopp C."/>
            <person name="Donnadieu C."/>
            <person name="Jouanno E."/>
            <person name="Avarre J.-C."/>
            <person name="Campet M."/>
            <person name="Ha T.T.T."/>
            <person name="Dugue R."/>
            <person name="Lampietro C."/>
            <person name="Louis A."/>
            <person name="Herpin A."/>
            <person name="Echchiki A."/>
            <person name="Berthelot C."/>
            <person name="Parey E."/>
            <person name="Roest-Crollius H."/>
            <person name="Braasch I."/>
            <person name="Postlethwait J."/>
            <person name="Bobe J."/>
            <person name="Montfort J."/>
            <person name="Bouchez O."/>
            <person name="Begum T."/>
            <person name="Schartl M."/>
            <person name="Guiguen Y."/>
        </authorList>
    </citation>
    <scope>NUCLEOTIDE SEQUENCE [LARGE SCALE GENOMIC DNA]</scope>
    <source>
        <strain evidence="1 2">Indonesia</strain>
        <tissue evidence="1">Blood</tissue>
    </source>
</reference>
<protein>
    <submittedName>
        <fullName evidence="1">Uncharacterized protein</fullName>
    </submittedName>
</protein>
<proteinExistence type="predicted"/>
<gene>
    <name evidence="1" type="ORF">PHYPO_G00126330</name>
</gene>
<dbReference type="AlphaFoldDB" id="A0A5N5KRH7"/>
<dbReference type="Proteomes" id="UP000327468">
    <property type="component" value="Chromosome 22"/>
</dbReference>
<dbReference type="EMBL" id="VFJC01000023">
    <property type="protein sequence ID" value="KAB5532984.1"/>
    <property type="molecule type" value="Genomic_DNA"/>
</dbReference>
<organism evidence="1 2">
    <name type="scientific">Pangasianodon hypophthalmus</name>
    <name type="common">Striped catfish</name>
    <name type="synonym">Helicophagus hypophthalmus</name>
    <dbReference type="NCBI Taxonomy" id="310915"/>
    <lineage>
        <taxon>Eukaryota</taxon>
        <taxon>Metazoa</taxon>
        <taxon>Chordata</taxon>
        <taxon>Craniata</taxon>
        <taxon>Vertebrata</taxon>
        <taxon>Euteleostomi</taxon>
        <taxon>Actinopterygii</taxon>
        <taxon>Neopterygii</taxon>
        <taxon>Teleostei</taxon>
        <taxon>Ostariophysi</taxon>
        <taxon>Siluriformes</taxon>
        <taxon>Pangasiidae</taxon>
        <taxon>Pangasianodon</taxon>
    </lineage>
</organism>
<keyword evidence="2" id="KW-1185">Reference proteome</keyword>
<accession>A0A5N5KRH7</accession>